<accession>G9B1V6</accession>
<keyword evidence="1" id="KW-0812">Transmembrane</keyword>
<dbReference type="GeneID" id="11536861"/>
<evidence type="ECO:0000313" key="2">
    <source>
        <dbReference type="EMBL" id="ADH03351.1"/>
    </source>
</evidence>
<evidence type="ECO:0000313" key="3">
    <source>
        <dbReference type="Proteomes" id="UP000005445"/>
    </source>
</evidence>
<reference evidence="2 3" key="1">
    <citation type="submission" date="2013-01" db="EMBL/GenBank/DDBJ databases">
        <title>Large myovirus of Bacillus.</title>
        <authorList>
            <person name="Klumpp J."/>
            <person name="Beyer W."/>
            <person name="Loessner M.J."/>
        </authorList>
    </citation>
    <scope>NUCLEOTIDE SEQUENCE [LARGE SCALE GENOMIC DNA]</scope>
</reference>
<keyword evidence="1" id="KW-1133">Transmembrane helix</keyword>
<protein>
    <submittedName>
        <fullName evidence="2">Gp205</fullName>
    </submittedName>
</protein>
<dbReference type="EMBL" id="HM144387">
    <property type="protein sequence ID" value="ADH03351.1"/>
    <property type="molecule type" value="Genomic_DNA"/>
</dbReference>
<feature type="transmembrane region" description="Helical" evidence="1">
    <location>
        <begin position="6"/>
        <end position="26"/>
    </location>
</feature>
<evidence type="ECO:0000256" key="1">
    <source>
        <dbReference type="SAM" id="Phobius"/>
    </source>
</evidence>
<keyword evidence="3" id="KW-1185">Reference proteome</keyword>
<sequence length="64" mass="6994">MGLTILQLALLAGMVLVCPIILYIACVMLETNTFWNKMFVGVVIALTLAGEVILYASFKMLSNI</sequence>
<name>G9B1V6_9CAUD</name>
<organism evidence="2 3">
    <name type="scientific">Bacillus phage W.Ph</name>
    <dbReference type="NCBI Taxonomy" id="764595"/>
    <lineage>
        <taxon>Viruses</taxon>
        <taxon>Duplodnaviria</taxon>
        <taxon>Heunggongvirae</taxon>
        <taxon>Uroviricota</taxon>
        <taxon>Caudoviricetes</taxon>
        <taxon>Herelleviridae</taxon>
        <taxon>Bastillevirinae</taxon>
        <taxon>Wphvirus</taxon>
        <taxon>Wphvirus WPh</taxon>
    </lineage>
</organism>
<dbReference type="RefSeq" id="YP_004957220.1">
    <property type="nucleotide sequence ID" value="NC_016563.1"/>
</dbReference>
<dbReference type="Proteomes" id="UP000005445">
    <property type="component" value="Segment"/>
</dbReference>
<dbReference type="KEGG" id="vg:11536861"/>
<proteinExistence type="predicted"/>
<keyword evidence="1" id="KW-0472">Membrane</keyword>
<feature type="transmembrane region" description="Helical" evidence="1">
    <location>
        <begin position="38"/>
        <end position="58"/>
    </location>
</feature>